<name>A0ABY4I6S9_CHIFI</name>
<dbReference type="InterPro" id="IPR002347">
    <property type="entry name" value="SDR_fam"/>
</dbReference>
<dbReference type="Proteomes" id="UP000830198">
    <property type="component" value="Chromosome"/>
</dbReference>
<evidence type="ECO:0000256" key="1">
    <source>
        <dbReference type="ARBA" id="ARBA00006484"/>
    </source>
</evidence>
<dbReference type="PANTHER" id="PTHR43490">
    <property type="entry name" value="(+)-NEOMENTHOL DEHYDROGENASE"/>
    <property type="match status" value="1"/>
</dbReference>
<evidence type="ECO:0000313" key="5">
    <source>
        <dbReference type="EMBL" id="UPK71064.1"/>
    </source>
</evidence>
<dbReference type="PANTHER" id="PTHR43490:SF99">
    <property type="entry name" value="SHORT-CHAIN DEHYDROGENASE_REDUCTASE"/>
    <property type="match status" value="1"/>
</dbReference>
<sequence>MKHVLITGANKGIGFEVAKQMAQLGYYVYLGSRDEQNGLAAINQLKNEGITNIALLKIDVSDLDSVRNAAAILQSKVEALDILINNAAIAGPQLQNISACDIATIKETFDTNYFGAIQTTQYFLPLLKKAPLPVIVNVSSELGSLTMQTSEGRNPNWDNYYLYGTTKTALNAFTVSLANEMRGTKFKINNVTPGSTATGLNNFAGIKTVAEGAKPIVRLATIGEDGPTGKFFRQEGEVPW</sequence>
<dbReference type="EMBL" id="CP095855">
    <property type="protein sequence ID" value="UPK71064.1"/>
    <property type="molecule type" value="Genomic_DNA"/>
</dbReference>
<evidence type="ECO:0000256" key="4">
    <source>
        <dbReference type="RuleBase" id="RU000363"/>
    </source>
</evidence>
<dbReference type="Gene3D" id="3.40.50.720">
    <property type="entry name" value="NAD(P)-binding Rossmann-like Domain"/>
    <property type="match status" value="1"/>
</dbReference>
<organism evidence="5 6">
    <name type="scientific">Chitinophaga filiformis</name>
    <name type="common">Myxococcus filiformis</name>
    <name type="synonym">Flexibacter filiformis</name>
    <dbReference type="NCBI Taxonomy" id="104663"/>
    <lineage>
        <taxon>Bacteria</taxon>
        <taxon>Pseudomonadati</taxon>
        <taxon>Bacteroidota</taxon>
        <taxon>Chitinophagia</taxon>
        <taxon>Chitinophagales</taxon>
        <taxon>Chitinophagaceae</taxon>
        <taxon>Chitinophaga</taxon>
    </lineage>
</organism>
<evidence type="ECO:0000313" key="6">
    <source>
        <dbReference type="Proteomes" id="UP000830198"/>
    </source>
</evidence>
<accession>A0ABY4I6S9</accession>
<proteinExistence type="inferred from homology"/>
<dbReference type="InterPro" id="IPR020904">
    <property type="entry name" value="Sc_DH/Rdtase_CS"/>
</dbReference>
<keyword evidence="3" id="KW-0560">Oxidoreductase</keyword>
<protein>
    <submittedName>
        <fullName evidence="5">SDR family NAD(P)-dependent oxidoreductase</fullName>
    </submittedName>
</protein>
<evidence type="ECO:0000256" key="3">
    <source>
        <dbReference type="ARBA" id="ARBA00023002"/>
    </source>
</evidence>
<keyword evidence="6" id="KW-1185">Reference proteome</keyword>
<dbReference type="PROSITE" id="PS00061">
    <property type="entry name" value="ADH_SHORT"/>
    <property type="match status" value="1"/>
</dbReference>
<dbReference type="Pfam" id="PF00106">
    <property type="entry name" value="adh_short"/>
    <property type="match status" value="1"/>
</dbReference>
<dbReference type="SUPFAM" id="SSF51735">
    <property type="entry name" value="NAD(P)-binding Rossmann-fold domains"/>
    <property type="match status" value="1"/>
</dbReference>
<comment type="similarity">
    <text evidence="1 4">Belongs to the short-chain dehydrogenases/reductases (SDR) family.</text>
</comment>
<dbReference type="InterPro" id="IPR036291">
    <property type="entry name" value="NAD(P)-bd_dom_sf"/>
</dbReference>
<dbReference type="PRINTS" id="PR00081">
    <property type="entry name" value="GDHRDH"/>
</dbReference>
<reference evidence="5 6" key="1">
    <citation type="submission" date="2022-04" db="EMBL/GenBank/DDBJ databases">
        <title>The arsenic-methylating capacity of Chitinophaga filiformis YT5 during chitin decomposition.</title>
        <authorList>
            <person name="Chen G."/>
            <person name="Liang Y."/>
        </authorList>
    </citation>
    <scope>NUCLEOTIDE SEQUENCE [LARGE SCALE GENOMIC DNA]</scope>
    <source>
        <strain evidence="5 6">YT5</strain>
    </source>
</reference>
<gene>
    <name evidence="5" type="ORF">MYF79_07195</name>
</gene>
<evidence type="ECO:0000256" key="2">
    <source>
        <dbReference type="ARBA" id="ARBA00022857"/>
    </source>
</evidence>
<dbReference type="PRINTS" id="PR00080">
    <property type="entry name" value="SDRFAMILY"/>
</dbReference>
<dbReference type="RefSeq" id="WP_247813205.1">
    <property type="nucleotide sequence ID" value="NZ_CP095855.1"/>
</dbReference>
<keyword evidence="2" id="KW-0521">NADP</keyword>